<name>K0AX36_GOTA9</name>
<comment type="similarity">
    <text evidence="2 6">Belongs to the FliS family.</text>
</comment>
<dbReference type="GO" id="GO:0005829">
    <property type="term" value="C:cytosol"/>
    <property type="evidence" value="ECO:0007669"/>
    <property type="project" value="UniProtKB-SubCell"/>
</dbReference>
<dbReference type="KEGG" id="cad:Curi_c02570"/>
<dbReference type="Gene3D" id="1.20.120.340">
    <property type="entry name" value="Flagellar protein FliS"/>
    <property type="match status" value="1"/>
</dbReference>
<keyword evidence="3 6" id="KW-0963">Cytoplasm</keyword>
<dbReference type="Proteomes" id="UP000006094">
    <property type="component" value="Chromosome"/>
</dbReference>
<evidence type="ECO:0000256" key="4">
    <source>
        <dbReference type="ARBA" id="ARBA00022795"/>
    </source>
</evidence>
<comment type="subcellular location">
    <subcellularLocation>
        <location evidence="1 6">Cytoplasm</location>
        <location evidence="1 6">Cytosol</location>
    </subcellularLocation>
</comment>
<dbReference type="EMBL" id="CP003326">
    <property type="protein sequence ID" value="AFS77337.1"/>
    <property type="molecule type" value="Genomic_DNA"/>
</dbReference>
<dbReference type="InterPro" id="IPR003713">
    <property type="entry name" value="FliS"/>
</dbReference>
<keyword evidence="7" id="KW-0282">Flagellum</keyword>
<keyword evidence="4 6" id="KW-1005">Bacterial flagellum biogenesis</keyword>
<dbReference type="HOGENOM" id="CLU_080373_3_2_9"/>
<dbReference type="PANTHER" id="PTHR34773">
    <property type="entry name" value="FLAGELLAR SECRETION CHAPERONE FLIS"/>
    <property type="match status" value="1"/>
</dbReference>
<organism evidence="7 8">
    <name type="scientific">Gottschalkia acidurici (strain ATCC 7906 / DSM 604 / BCRC 14475 / CIP 104303 / KCTC 5404 / NCIMB 10678 / 9a)</name>
    <name type="common">Clostridium acidurici</name>
    <dbReference type="NCBI Taxonomy" id="1128398"/>
    <lineage>
        <taxon>Bacteria</taxon>
        <taxon>Bacillati</taxon>
        <taxon>Bacillota</taxon>
        <taxon>Tissierellia</taxon>
        <taxon>Tissierellales</taxon>
        <taxon>Gottschalkiaceae</taxon>
        <taxon>Gottschalkia</taxon>
    </lineage>
</organism>
<dbReference type="PIRSF" id="PIRSF039090">
    <property type="entry name" value="Flis"/>
    <property type="match status" value="1"/>
</dbReference>
<dbReference type="InterPro" id="IPR036584">
    <property type="entry name" value="FliS_sf"/>
</dbReference>
<protein>
    <recommendedName>
        <fullName evidence="6">Flagellar secretion chaperone FliS</fullName>
    </recommendedName>
</protein>
<dbReference type="OrthoDB" id="1524959at2"/>
<evidence type="ECO:0000256" key="5">
    <source>
        <dbReference type="ARBA" id="ARBA00023186"/>
    </source>
</evidence>
<keyword evidence="7" id="KW-0966">Cell projection</keyword>
<evidence type="ECO:0000313" key="7">
    <source>
        <dbReference type="EMBL" id="AFS77337.1"/>
    </source>
</evidence>
<dbReference type="NCBIfam" id="TIGR00208">
    <property type="entry name" value="fliS"/>
    <property type="match status" value="1"/>
</dbReference>
<evidence type="ECO:0000256" key="2">
    <source>
        <dbReference type="ARBA" id="ARBA00008787"/>
    </source>
</evidence>
<evidence type="ECO:0000256" key="1">
    <source>
        <dbReference type="ARBA" id="ARBA00004514"/>
    </source>
</evidence>
<dbReference type="GO" id="GO:0071973">
    <property type="term" value="P:bacterial-type flagellum-dependent cell motility"/>
    <property type="evidence" value="ECO:0007669"/>
    <property type="project" value="TreeGrafter"/>
</dbReference>
<keyword evidence="5" id="KW-0143">Chaperone</keyword>
<dbReference type="PANTHER" id="PTHR34773:SF1">
    <property type="entry name" value="FLAGELLAR SECRETION CHAPERONE FLIS"/>
    <property type="match status" value="1"/>
</dbReference>
<dbReference type="Pfam" id="PF02561">
    <property type="entry name" value="FliS"/>
    <property type="match status" value="1"/>
</dbReference>
<sequence length="132" mass="15375">MAINNPYNQYKQNSVTTASPEELTLMLYNGAIKFVNIAKIEMEAKNIERTNEAIVRSQDIIRELNGSLNMNYPISENLRTLYTFILEKLIDANIQKDIKIIEEILPIIEEMRDTWKLVIEEVKRQKFAQGAR</sequence>
<accession>K0AX36</accession>
<proteinExistence type="inferred from homology"/>
<gene>
    <name evidence="7" type="primary">fliS</name>
    <name evidence="7" type="ordered locus">Curi_c02570</name>
</gene>
<dbReference type="SUPFAM" id="SSF101116">
    <property type="entry name" value="Flagellar export chaperone FliS"/>
    <property type="match status" value="1"/>
</dbReference>
<evidence type="ECO:0000313" key="8">
    <source>
        <dbReference type="Proteomes" id="UP000006094"/>
    </source>
</evidence>
<keyword evidence="7" id="KW-0969">Cilium</keyword>
<dbReference type="RefSeq" id="WP_014966474.1">
    <property type="nucleotide sequence ID" value="NC_018664.1"/>
</dbReference>
<evidence type="ECO:0000256" key="6">
    <source>
        <dbReference type="PIRNR" id="PIRNR039090"/>
    </source>
</evidence>
<dbReference type="CDD" id="cd16098">
    <property type="entry name" value="FliS"/>
    <property type="match status" value="1"/>
</dbReference>
<reference evidence="7 8" key="1">
    <citation type="journal article" date="2012" name="PLoS ONE">
        <title>The purine-utilizing bacterium Clostridium acidurici 9a: a genome-guided metabolic reconsideration.</title>
        <authorList>
            <person name="Hartwich K."/>
            <person name="Poehlein A."/>
            <person name="Daniel R."/>
        </authorList>
    </citation>
    <scope>NUCLEOTIDE SEQUENCE [LARGE SCALE GENOMIC DNA]</scope>
    <source>
        <strain evidence="8">ATCC 7906 / DSM 604 / BCRC 14475 / CIP 104303 / KCTC 5404 / NCIMB 10678 / 9a</strain>
    </source>
</reference>
<evidence type="ECO:0000256" key="3">
    <source>
        <dbReference type="ARBA" id="ARBA00022490"/>
    </source>
</evidence>
<dbReference type="eggNOG" id="COG1516">
    <property type="taxonomic scope" value="Bacteria"/>
</dbReference>
<keyword evidence="8" id="KW-1185">Reference proteome</keyword>
<dbReference type="PATRIC" id="fig|1128398.3.peg.265"/>
<dbReference type="AlphaFoldDB" id="K0AX36"/>
<dbReference type="STRING" id="1128398.Curi_c02570"/>
<dbReference type="GO" id="GO:0044780">
    <property type="term" value="P:bacterial-type flagellum assembly"/>
    <property type="evidence" value="ECO:0007669"/>
    <property type="project" value="InterPro"/>
</dbReference>